<dbReference type="GO" id="GO:0031210">
    <property type="term" value="F:phosphatidylcholine binding"/>
    <property type="evidence" value="ECO:0007669"/>
    <property type="project" value="TreeGrafter"/>
</dbReference>
<feature type="domain" description="Cytidyltransferase-like" evidence="4">
    <location>
        <begin position="58"/>
        <end position="87"/>
    </location>
</feature>
<dbReference type="PANTHER" id="PTHR10739:SF13">
    <property type="entry name" value="CHOLINE-PHOSPHATE CYTIDYLYLTRANSFERASE"/>
    <property type="match status" value="1"/>
</dbReference>
<dbReference type="InterPro" id="IPR004821">
    <property type="entry name" value="Cyt_trans-like"/>
</dbReference>
<keyword evidence="5" id="KW-1185">Reference proteome</keyword>
<dbReference type="Proteomes" id="UP000095280">
    <property type="component" value="Unplaced"/>
</dbReference>
<evidence type="ECO:0000256" key="1">
    <source>
        <dbReference type="ARBA" id="ARBA00025706"/>
    </source>
</evidence>
<evidence type="ECO:0000313" key="5">
    <source>
        <dbReference type="Proteomes" id="UP000095280"/>
    </source>
</evidence>
<dbReference type="NCBIfam" id="TIGR00125">
    <property type="entry name" value="cyt_tran_rel"/>
    <property type="match status" value="1"/>
</dbReference>
<dbReference type="UniPathway" id="UPA00753">
    <property type="reaction ID" value="UER00739"/>
</dbReference>
<dbReference type="EC" id="2.7.7.15" evidence="2"/>
<organism evidence="5 6">
    <name type="scientific">Macrostomum lignano</name>
    <dbReference type="NCBI Taxonomy" id="282301"/>
    <lineage>
        <taxon>Eukaryota</taxon>
        <taxon>Metazoa</taxon>
        <taxon>Spiralia</taxon>
        <taxon>Lophotrochozoa</taxon>
        <taxon>Platyhelminthes</taxon>
        <taxon>Rhabditophora</taxon>
        <taxon>Macrostomorpha</taxon>
        <taxon>Macrostomida</taxon>
        <taxon>Macrostomidae</taxon>
        <taxon>Macrostomum</taxon>
    </lineage>
</organism>
<protein>
    <recommendedName>
        <fullName evidence="2">choline-phosphate cytidylyltransferase</fullName>
        <ecNumber evidence="2">2.7.7.15</ecNumber>
    </recommendedName>
</protein>
<dbReference type="Gene3D" id="3.40.50.620">
    <property type="entry name" value="HUPs"/>
    <property type="match status" value="1"/>
</dbReference>
<dbReference type="GO" id="GO:0004105">
    <property type="term" value="F:choline-phosphate cytidylyltransferase activity"/>
    <property type="evidence" value="ECO:0007669"/>
    <property type="project" value="UniProtKB-EC"/>
</dbReference>
<feature type="region of interest" description="Disordered" evidence="3">
    <location>
        <begin position="1"/>
        <end position="21"/>
    </location>
</feature>
<evidence type="ECO:0000256" key="3">
    <source>
        <dbReference type="SAM" id="MobiDB-lite"/>
    </source>
</evidence>
<dbReference type="InterPro" id="IPR014729">
    <property type="entry name" value="Rossmann-like_a/b/a_fold"/>
</dbReference>
<dbReference type="InterPro" id="IPR045049">
    <property type="entry name" value="Pcy1-like"/>
</dbReference>
<evidence type="ECO:0000256" key="2">
    <source>
        <dbReference type="ARBA" id="ARBA00026101"/>
    </source>
</evidence>
<name>A0A1I8FYC4_9PLAT</name>
<feature type="compositionally biased region" description="Polar residues" evidence="3">
    <location>
        <begin position="1"/>
        <end position="11"/>
    </location>
</feature>
<dbReference type="Pfam" id="PF01467">
    <property type="entry name" value="CTP_transf_like"/>
    <property type="match status" value="1"/>
</dbReference>
<evidence type="ECO:0000313" key="6">
    <source>
        <dbReference type="WBParaSite" id="maker-uti_cns_0000234-snap-gene-0.2-mRNA-1"/>
    </source>
</evidence>
<comment type="pathway">
    <text evidence="1">Phospholipid metabolism; phosphatidylcholine biosynthesis; phosphatidylcholine from phosphocholine: step 1/2.</text>
</comment>
<evidence type="ECO:0000259" key="4">
    <source>
        <dbReference type="Pfam" id="PF01467"/>
    </source>
</evidence>
<proteinExistence type="predicted"/>
<dbReference type="AlphaFoldDB" id="A0A1I8FYC4"/>
<dbReference type="PANTHER" id="PTHR10739">
    <property type="entry name" value="CYTIDYLYLTRANSFERASE"/>
    <property type="match status" value="1"/>
</dbReference>
<accession>A0A1I8FYC4</accession>
<sequence length="89" mass="10249">MDLTSSSWLQNKSDKDLPFPVMSSDPKAQQELLDCNYAKRFSLDEARSGRTDRKIRVYCDGCFDLFHFGHMRVLLQAKYLLPNAYLIAG</sequence>
<reference evidence="6" key="1">
    <citation type="submission" date="2016-11" db="UniProtKB">
        <authorList>
            <consortium name="WormBaseParasite"/>
        </authorList>
    </citation>
    <scope>IDENTIFICATION</scope>
</reference>
<dbReference type="WBParaSite" id="maker-uti_cns_0000234-snap-gene-0.2-mRNA-1">
    <property type="protein sequence ID" value="maker-uti_cns_0000234-snap-gene-0.2-mRNA-1"/>
    <property type="gene ID" value="maker-uti_cns_0000234-snap-gene-0.2"/>
</dbReference>
<dbReference type="SUPFAM" id="SSF52374">
    <property type="entry name" value="Nucleotidylyl transferase"/>
    <property type="match status" value="1"/>
</dbReference>